<dbReference type="Gene3D" id="3.40.50.1000">
    <property type="entry name" value="HAD superfamily/HAD-like"/>
    <property type="match status" value="1"/>
</dbReference>
<name>A0A7Z7MUY7_9PROT</name>
<dbReference type="InterPro" id="IPR023214">
    <property type="entry name" value="HAD_sf"/>
</dbReference>
<dbReference type="SFLD" id="SFLDG01129">
    <property type="entry name" value="C1.5:_HAD__Beta-PGM__Phosphata"/>
    <property type="match status" value="1"/>
</dbReference>
<dbReference type="SUPFAM" id="SSF56784">
    <property type="entry name" value="HAD-like"/>
    <property type="match status" value="1"/>
</dbReference>
<dbReference type="AlphaFoldDB" id="A0A7Z7MUY7"/>
<dbReference type="NCBIfam" id="TIGR01993">
    <property type="entry name" value="Pyr-5-nucltdase"/>
    <property type="match status" value="1"/>
</dbReference>
<sequence>MRGRTWLFDLDNTLHDASPHIFPHIHRDMTAYVARTLQLSDAEADRLRITYWHRYGATLTGMMLHHGTDPHHFLRHTHQFPELERMVVFERSLKGMLRRLPGRKILFTNAPQHYAEAVLAIMGVAQFFDAIYAIEHLRFRPKPEVRSFLRLLKIESLAAERCVMIEDSAENLRTAKSLGMQTVLVNTAHRQTRATPAWVDLRLKSVLELPRRLGRLR</sequence>
<dbReference type="Gene3D" id="1.10.150.450">
    <property type="match status" value="1"/>
</dbReference>
<dbReference type="NCBIfam" id="TIGR01509">
    <property type="entry name" value="HAD-SF-IA-v3"/>
    <property type="match status" value="1"/>
</dbReference>
<dbReference type="RefSeq" id="WP_154716395.1">
    <property type="nucleotide sequence ID" value="NZ_LT837803.1"/>
</dbReference>
<dbReference type="PANTHER" id="PTHR12725:SF117">
    <property type="entry name" value="HALOACID DEHALOGENASE-LIKE HYDROLASE"/>
    <property type="match status" value="1"/>
</dbReference>
<dbReference type="Proteomes" id="UP000242886">
    <property type="component" value="Chromosome SDENCHOL"/>
</dbReference>
<dbReference type="Pfam" id="PF00702">
    <property type="entry name" value="Hydrolase"/>
    <property type="match status" value="1"/>
</dbReference>
<gene>
    <name evidence="1" type="ORF">SDENCHOL_11180</name>
</gene>
<dbReference type="InterPro" id="IPR036412">
    <property type="entry name" value="HAD-like_sf"/>
</dbReference>
<proteinExistence type="predicted"/>
<dbReference type="EMBL" id="LT837803">
    <property type="protein sequence ID" value="SMB24989.1"/>
    <property type="molecule type" value="Genomic_DNA"/>
</dbReference>
<keyword evidence="2" id="KW-1185">Reference proteome</keyword>
<dbReference type="InterPro" id="IPR006439">
    <property type="entry name" value="HAD-SF_hydro_IA"/>
</dbReference>
<evidence type="ECO:0000313" key="1">
    <source>
        <dbReference type="EMBL" id="SMB24989.1"/>
    </source>
</evidence>
<evidence type="ECO:0000313" key="2">
    <source>
        <dbReference type="Proteomes" id="UP000242886"/>
    </source>
</evidence>
<dbReference type="InterPro" id="IPR010237">
    <property type="entry name" value="Pyr-5-nucltdase"/>
</dbReference>
<protein>
    <submittedName>
        <fullName evidence="1">Pyrimidine 5'-nucleotidase</fullName>
    </submittedName>
</protein>
<reference evidence="1" key="1">
    <citation type="submission" date="2017-03" db="EMBL/GenBank/DDBJ databases">
        <authorList>
            <consortium name="AG Boll"/>
        </authorList>
    </citation>
    <scope>NUCLEOTIDE SEQUENCE [LARGE SCALE GENOMIC DNA]</scope>
    <source>
        <strain evidence="1">Chol</strain>
    </source>
</reference>
<dbReference type="SFLD" id="SFLDS00003">
    <property type="entry name" value="Haloacid_Dehalogenase"/>
    <property type="match status" value="1"/>
</dbReference>
<organism evidence="1 2">
    <name type="scientific">Sterolibacterium denitrificans</name>
    <dbReference type="NCBI Taxonomy" id="157592"/>
    <lineage>
        <taxon>Bacteria</taxon>
        <taxon>Pseudomonadati</taxon>
        <taxon>Pseudomonadota</taxon>
        <taxon>Betaproteobacteria</taxon>
        <taxon>Nitrosomonadales</taxon>
        <taxon>Sterolibacteriaceae</taxon>
        <taxon>Sterolibacterium</taxon>
    </lineage>
</organism>
<dbReference type="PANTHER" id="PTHR12725">
    <property type="entry name" value="HALOACID DEHALOGENASE-LIKE HYDROLASE"/>
    <property type="match status" value="1"/>
</dbReference>
<dbReference type="SFLD" id="SFLDG01132">
    <property type="entry name" value="C1.5.3:_5'-Nucleotidase_Like"/>
    <property type="match status" value="1"/>
</dbReference>
<accession>A0A7Z7MUY7</accession>